<name>A0A3D8SM99_9EURO</name>
<comment type="caution">
    <text evidence="2">The sequence shown here is derived from an EMBL/GenBank/DDBJ whole genome shotgun (WGS) entry which is preliminary data.</text>
</comment>
<dbReference type="EMBL" id="PVWQ01000003">
    <property type="protein sequence ID" value="RDW86928.1"/>
    <property type="molecule type" value="Genomic_DNA"/>
</dbReference>
<organism evidence="2 3">
    <name type="scientific">Aspergillus mulundensis</name>
    <dbReference type="NCBI Taxonomy" id="1810919"/>
    <lineage>
        <taxon>Eukaryota</taxon>
        <taxon>Fungi</taxon>
        <taxon>Dikarya</taxon>
        <taxon>Ascomycota</taxon>
        <taxon>Pezizomycotina</taxon>
        <taxon>Eurotiomycetes</taxon>
        <taxon>Eurotiomycetidae</taxon>
        <taxon>Eurotiales</taxon>
        <taxon>Aspergillaceae</taxon>
        <taxon>Aspergillus</taxon>
        <taxon>Aspergillus subgen. Nidulantes</taxon>
    </lineage>
</organism>
<accession>A0A3D8SM99</accession>
<proteinExistence type="predicted"/>
<protein>
    <submittedName>
        <fullName evidence="2">Uncharacterized protein</fullName>
    </submittedName>
</protein>
<gene>
    <name evidence="2" type="ORF">DSM5745_03570</name>
</gene>
<feature type="region of interest" description="Disordered" evidence="1">
    <location>
        <begin position="1"/>
        <end position="27"/>
    </location>
</feature>
<dbReference type="RefSeq" id="XP_026606452.1">
    <property type="nucleotide sequence ID" value="XM_026745586.1"/>
</dbReference>
<sequence>MPLDITKATAVNRRRPGSSIEDERGNEAIEKQNAEIRQRRPGCIIYAVSQGVLDDFYASEEDKGPNRFGYDDIYFPLDISVNVREPLKQFQGKIWFDPLKYPFHDIREGPKGEAIATAVNKGDPKSQLGSNKTERTPGYKIIARNQKLLDGWYETCRKLGKQIWREEEDKGMNRFGYDGVYFDVLQGSLDDKQLSDFTHHMIIQPLKSASHDQQE</sequence>
<keyword evidence="3" id="KW-1185">Reference proteome</keyword>
<dbReference type="AlphaFoldDB" id="A0A3D8SM99"/>
<evidence type="ECO:0000256" key="1">
    <source>
        <dbReference type="SAM" id="MobiDB-lite"/>
    </source>
</evidence>
<reference evidence="2 3" key="1">
    <citation type="journal article" date="2018" name="IMA Fungus">
        <title>IMA Genome-F 9: Draft genome sequence of Annulohypoxylon stygium, Aspergillus mulundensis, Berkeleyomyces basicola (syn. Thielaviopsis basicola), Ceratocystis smalleyi, two Cercospora beticola strains, Coleophoma cylindrospora, Fusarium fracticaudum, Phialophora cf. hyalina, and Morchella septimelata.</title>
        <authorList>
            <person name="Wingfield B.D."/>
            <person name="Bills G.F."/>
            <person name="Dong Y."/>
            <person name="Huang W."/>
            <person name="Nel W.J."/>
            <person name="Swalarsk-Parry B.S."/>
            <person name="Vaghefi N."/>
            <person name="Wilken P.M."/>
            <person name="An Z."/>
            <person name="de Beer Z.W."/>
            <person name="De Vos L."/>
            <person name="Chen L."/>
            <person name="Duong T.A."/>
            <person name="Gao Y."/>
            <person name="Hammerbacher A."/>
            <person name="Kikkert J.R."/>
            <person name="Li Y."/>
            <person name="Li H."/>
            <person name="Li K."/>
            <person name="Li Q."/>
            <person name="Liu X."/>
            <person name="Ma X."/>
            <person name="Naidoo K."/>
            <person name="Pethybridge S.J."/>
            <person name="Sun J."/>
            <person name="Steenkamp E.T."/>
            <person name="van der Nest M.A."/>
            <person name="van Wyk S."/>
            <person name="Wingfield M.J."/>
            <person name="Xiong C."/>
            <person name="Yue Q."/>
            <person name="Zhang X."/>
        </authorList>
    </citation>
    <scope>NUCLEOTIDE SEQUENCE [LARGE SCALE GENOMIC DNA]</scope>
    <source>
        <strain evidence="2 3">DSM 5745</strain>
    </source>
</reference>
<evidence type="ECO:0000313" key="3">
    <source>
        <dbReference type="Proteomes" id="UP000256690"/>
    </source>
</evidence>
<dbReference type="Proteomes" id="UP000256690">
    <property type="component" value="Unassembled WGS sequence"/>
</dbReference>
<evidence type="ECO:0000313" key="2">
    <source>
        <dbReference type="EMBL" id="RDW86928.1"/>
    </source>
</evidence>
<dbReference type="GeneID" id="38113940"/>